<evidence type="ECO:0000259" key="3">
    <source>
        <dbReference type="Pfam" id="PF00501"/>
    </source>
</evidence>
<dbReference type="GeneID" id="28986657"/>
<dbReference type="Gene3D" id="3.30.300.30">
    <property type="match status" value="1"/>
</dbReference>
<dbReference type="AlphaFoldDB" id="A0A0J0XIJ1"/>
<dbReference type="Gene3D" id="3.40.50.12780">
    <property type="entry name" value="N-terminal domain of ligase-like"/>
    <property type="match status" value="1"/>
</dbReference>
<dbReference type="InterPro" id="IPR000873">
    <property type="entry name" value="AMP-dep_synth/lig_dom"/>
</dbReference>
<dbReference type="InterPro" id="IPR025110">
    <property type="entry name" value="AMP-bd_C"/>
</dbReference>
<dbReference type="STRING" id="879819.A0A0J0XIJ1"/>
<dbReference type="PROSITE" id="PS00455">
    <property type="entry name" value="AMP_BINDING"/>
    <property type="match status" value="1"/>
</dbReference>
<keyword evidence="2" id="KW-0436">Ligase</keyword>
<evidence type="ECO:0000256" key="2">
    <source>
        <dbReference type="ARBA" id="ARBA00022598"/>
    </source>
</evidence>
<dbReference type="Pfam" id="PF13193">
    <property type="entry name" value="AMP-binding_C"/>
    <property type="match status" value="1"/>
</dbReference>
<sequence>MATTTASKTRTIEECDALLTAPGMPFEMVEMDIEGRRMRAWKNTPPSFRAYLIPKFKEFAERQMISSPLPHPAEYDARERLTYAEVYQLALSYAAWMRGLGVVAGDRVAVGGRNSTGWLATWVGVHLLGAVPVLLNDLLTDDAQTHCLGITNPKLVLVDEALAAKVGPLRAELSKRNVGAVYCWSSVDHLSSTARAGVTAIDLSAARQADKDAIHSGVGGGLEGLHQFSDGCIFFTSGTTGYPKAVISTQRAGLHNVISALVSPARMFLRMGLSVAEMGAMMSAPAPQSVSLISIPLFHVTGNLASLLGTIGKGGKMVFQRKWSVKDAVKLILEEKVTSIGGVPAIATAILQSPDLPKDYQFAAVSYGGAPPPSRLAHDLKSRFPAAFVGQGWGMTETNAVVCHLSGPDYVAKPTSVGAPIPICDIKIVDPETRREVPRGSFGLLLSRGEGNMREYLNNPKATAETIDAEGYVDTGDMGHIDEEGFLHLGDRMKDIIIRGGENIASAEVENALALDDRLAEVAAVSVPDDVLGERVGAIVSLAPGASATEEDVLAAVFPRLRYPARPVIVVVHPEPLPRNANGKIVKTDCRKIVRDIYASRPKIHDAPRAKL</sequence>
<evidence type="ECO:0000256" key="1">
    <source>
        <dbReference type="ARBA" id="ARBA00006432"/>
    </source>
</evidence>
<dbReference type="InterPro" id="IPR042099">
    <property type="entry name" value="ANL_N_sf"/>
</dbReference>
<feature type="domain" description="AMP-dependent synthetase/ligase" evidence="3">
    <location>
        <begin position="71"/>
        <end position="457"/>
    </location>
</feature>
<dbReference type="PANTHER" id="PTHR43201">
    <property type="entry name" value="ACYL-COA SYNTHETASE"/>
    <property type="match status" value="1"/>
</dbReference>
<dbReference type="PANTHER" id="PTHR43201:SF5">
    <property type="entry name" value="MEDIUM-CHAIN ACYL-COA LIGASE ACSF2, MITOCHONDRIAL"/>
    <property type="match status" value="1"/>
</dbReference>
<accession>A0A0J0XIJ1</accession>
<proteinExistence type="inferred from homology"/>
<dbReference type="OrthoDB" id="10253115at2759"/>
<name>A0A0J0XIJ1_9TREE</name>
<keyword evidence="6" id="KW-1185">Reference proteome</keyword>
<dbReference type="EMBL" id="KQ087227">
    <property type="protein sequence ID" value="KLT40891.1"/>
    <property type="molecule type" value="Genomic_DNA"/>
</dbReference>
<dbReference type="RefSeq" id="XP_018277382.1">
    <property type="nucleotide sequence ID" value="XM_018426054.1"/>
</dbReference>
<evidence type="ECO:0000259" key="4">
    <source>
        <dbReference type="Pfam" id="PF13193"/>
    </source>
</evidence>
<comment type="similarity">
    <text evidence="1">Belongs to the ATP-dependent AMP-binding enzyme family.</text>
</comment>
<feature type="domain" description="AMP-binding enzyme C-terminal" evidence="4">
    <location>
        <begin position="508"/>
        <end position="584"/>
    </location>
</feature>
<protein>
    <submittedName>
        <fullName evidence="5">Acetyl-CoA synthetase-like protein</fullName>
    </submittedName>
</protein>
<dbReference type="InterPro" id="IPR045851">
    <property type="entry name" value="AMP-bd_C_sf"/>
</dbReference>
<organism evidence="5 6">
    <name type="scientific">Cutaneotrichosporon oleaginosum</name>
    <dbReference type="NCBI Taxonomy" id="879819"/>
    <lineage>
        <taxon>Eukaryota</taxon>
        <taxon>Fungi</taxon>
        <taxon>Dikarya</taxon>
        <taxon>Basidiomycota</taxon>
        <taxon>Agaricomycotina</taxon>
        <taxon>Tremellomycetes</taxon>
        <taxon>Trichosporonales</taxon>
        <taxon>Trichosporonaceae</taxon>
        <taxon>Cutaneotrichosporon</taxon>
    </lineage>
</organism>
<reference evidence="5 6" key="1">
    <citation type="submission" date="2015-03" db="EMBL/GenBank/DDBJ databases">
        <title>Genomics and transcriptomics of the oil-accumulating basidiomycete yeast T. oleaginosus allow insights into substrate utilization and the diverse evolutionary trajectories of mating systems in fungi.</title>
        <authorList>
            <consortium name="DOE Joint Genome Institute"/>
            <person name="Kourist R."/>
            <person name="Kracht O."/>
            <person name="Bracharz F."/>
            <person name="Lipzen A."/>
            <person name="Nolan M."/>
            <person name="Ohm R."/>
            <person name="Grigoriev I."/>
            <person name="Sun S."/>
            <person name="Heitman J."/>
            <person name="Bruck T."/>
            <person name="Nowrousian M."/>
        </authorList>
    </citation>
    <scope>NUCLEOTIDE SEQUENCE [LARGE SCALE GENOMIC DNA]</scope>
    <source>
        <strain evidence="5 6">IBC0246</strain>
    </source>
</reference>
<evidence type="ECO:0000313" key="5">
    <source>
        <dbReference type="EMBL" id="KLT40891.1"/>
    </source>
</evidence>
<evidence type="ECO:0000313" key="6">
    <source>
        <dbReference type="Proteomes" id="UP000053611"/>
    </source>
</evidence>
<dbReference type="Proteomes" id="UP000053611">
    <property type="component" value="Unassembled WGS sequence"/>
</dbReference>
<dbReference type="Pfam" id="PF00501">
    <property type="entry name" value="AMP-binding"/>
    <property type="match status" value="1"/>
</dbReference>
<gene>
    <name evidence="5" type="ORF">CC85DRAFT_313084</name>
</gene>
<dbReference type="InterPro" id="IPR020845">
    <property type="entry name" value="AMP-binding_CS"/>
</dbReference>
<dbReference type="GO" id="GO:0006631">
    <property type="term" value="P:fatty acid metabolic process"/>
    <property type="evidence" value="ECO:0007669"/>
    <property type="project" value="TreeGrafter"/>
</dbReference>
<dbReference type="GO" id="GO:0031956">
    <property type="term" value="F:medium-chain fatty acid-CoA ligase activity"/>
    <property type="evidence" value="ECO:0007669"/>
    <property type="project" value="TreeGrafter"/>
</dbReference>
<dbReference type="SUPFAM" id="SSF56801">
    <property type="entry name" value="Acetyl-CoA synthetase-like"/>
    <property type="match status" value="1"/>
</dbReference>